<dbReference type="InterPro" id="IPR017900">
    <property type="entry name" value="4Fe4S_Fe_S_CS"/>
</dbReference>
<keyword evidence="1" id="KW-0004">4Fe-4S</keyword>
<keyword evidence="2" id="KW-0479">Metal-binding</keyword>
<accession>A0A8J6TMX5</accession>
<dbReference type="GO" id="GO:0016491">
    <property type="term" value="F:oxidoreductase activity"/>
    <property type="evidence" value="ECO:0007669"/>
    <property type="project" value="UniProtKB-KW"/>
</dbReference>
<name>A0A8J6TMX5_9BACT</name>
<dbReference type="PANTHER" id="PTHR43255">
    <property type="entry name" value="IRON-SULFUR-BINDING OXIDOREDUCTASE FADF-RELATED-RELATED"/>
    <property type="match status" value="1"/>
</dbReference>
<dbReference type="Gene3D" id="1.10.1060.10">
    <property type="entry name" value="Alpha-helical ferredoxin"/>
    <property type="match status" value="1"/>
</dbReference>
<evidence type="ECO:0000313" key="7">
    <source>
        <dbReference type="EMBL" id="MBC8361866.1"/>
    </source>
</evidence>
<evidence type="ECO:0000313" key="8">
    <source>
        <dbReference type="Proteomes" id="UP000603434"/>
    </source>
</evidence>
<dbReference type="GO" id="GO:0051539">
    <property type="term" value="F:4 iron, 4 sulfur cluster binding"/>
    <property type="evidence" value="ECO:0007669"/>
    <property type="project" value="UniProtKB-KW"/>
</dbReference>
<feature type="domain" description="4Fe-4S ferredoxin-type" evidence="6">
    <location>
        <begin position="36"/>
        <end position="66"/>
    </location>
</feature>
<keyword evidence="3" id="KW-0560">Oxidoreductase</keyword>
<organism evidence="7 8">
    <name type="scientific">Candidatus Desulfatibia profunda</name>
    <dbReference type="NCBI Taxonomy" id="2841695"/>
    <lineage>
        <taxon>Bacteria</taxon>
        <taxon>Pseudomonadati</taxon>
        <taxon>Thermodesulfobacteriota</taxon>
        <taxon>Desulfobacteria</taxon>
        <taxon>Desulfobacterales</taxon>
        <taxon>Desulfobacterales incertae sedis</taxon>
        <taxon>Candidatus Desulfatibia</taxon>
    </lineage>
</organism>
<dbReference type="InterPro" id="IPR009051">
    <property type="entry name" value="Helical_ferredxn"/>
</dbReference>
<dbReference type="SUPFAM" id="SSF46548">
    <property type="entry name" value="alpha-helical ferredoxin"/>
    <property type="match status" value="1"/>
</dbReference>
<keyword evidence="4" id="KW-0408">Iron</keyword>
<evidence type="ECO:0000256" key="3">
    <source>
        <dbReference type="ARBA" id="ARBA00023002"/>
    </source>
</evidence>
<gene>
    <name evidence="7" type="ORF">H8E23_10755</name>
</gene>
<evidence type="ECO:0000256" key="2">
    <source>
        <dbReference type="ARBA" id="ARBA00022723"/>
    </source>
</evidence>
<comment type="caution">
    <text evidence="7">The sequence shown here is derived from an EMBL/GenBank/DDBJ whole genome shotgun (WGS) entry which is preliminary data.</text>
</comment>
<evidence type="ECO:0000256" key="1">
    <source>
        <dbReference type="ARBA" id="ARBA00022485"/>
    </source>
</evidence>
<protein>
    <submittedName>
        <fullName evidence="7">4Fe-4S dicluster domain-containing protein</fullName>
    </submittedName>
</protein>
<dbReference type="GO" id="GO:0046872">
    <property type="term" value="F:metal ion binding"/>
    <property type="evidence" value="ECO:0007669"/>
    <property type="project" value="UniProtKB-KW"/>
</dbReference>
<dbReference type="Pfam" id="PF13183">
    <property type="entry name" value="Fer4_8"/>
    <property type="match status" value="1"/>
</dbReference>
<dbReference type="InterPro" id="IPR017896">
    <property type="entry name" value="4Fe4S_Fe-S-bd"/>
</dbReference>
<dbReference type="Proteomes" id="UP000603434">
    <property type="component" value="Unassembled WGS sequence"/>
</dbReference>
<evidence type="ECO:0000259" key="6">
    <source>
        <dbReference type="PROSITE" id="PS51379"/>
    </source>
</evidence>
<evidence type="ECO:0000256" key="4">
    <source>
        <dbReference type="ARBA" id="ARBA00023004"/>
    </source>
</evidence>
<keyword evidence="5" id="KW-0411">Iron-sulfur</keyword>
<dbReference type="GO" id="GO:0005886">
    <property type="term" value="C:plasma membrane"/>
    <property type="evidence" value="ECO:0007669"/>
    <property type="project" value="TreeGrafter"/>
</dbReference>
<dbReference type="PANTHER" id="PTHR43255:SF1">
    <property type="entry name" value="IRON-SULFUR-BINDING OXIDOREDUCTASE FADF-RELATED"/>
    <property type="match status" value="1"/>
</dbReference>
<reference evidence="7 8" key="1">
    <citation type="submission" date="2020-08" db="EMBL/GenBank/DDBJ databases">
        <title>Bridging the membrane lipid divide: bacteria of the FCB group superphylum have the potential to synthesize archaeal ether lipids.</title>
        <authorList>
            <person name="Villanueva L."/>
            <person name="Von Meijenfeldt F.A.B."/>
            <person name="Westbye A.B."/>
            <person name="Yadav S."/>
            <person name="Hopmans E.C."/>
            <person name="Dutilh B.E."/>
            <person name="Sinninghe Damste J.S."/>
        </authorList>
    </citation>
    <scope>NUCLEOTIDE SEQUENCE [LARGE SCALE GENOMIC DNA]</scope>
    <source>
        <strain evidence="7">NIOZ-UU30</strain>
    </source>
</reference>
<proteinExistence type="predicted"/>
<sequence length="211" mass="24267">MVNQTVEKVRWPQGTVDKARKLIGDRGNHFLKRMEGETGANISACFQCFRCTNACPVSHYMDIKPHQVIRYIQLGWREELLQSATIWVCLSCEMCTTYCPNEVQVAETINHLRNMAAHSSVAPREKQLALFHQTFLEALHHFGRVNEFWLMGALNLKPGVLKEKIRTGALAEEMALGLLLLRKGKLKLMPRRCRAMAEIRKLYRQQRGEMA</sequence>
<dbReference type="EMBL" id="JACNJH010000156">
    <property type="protein sequence ID" value="MBC8361866.1"/>
    <property type="molecule type" value="Genomic_DNA"/>
</dbReference>
<evidence type="ECO:0000256" key="5">
    <source>
        <dbReference type="ARBA" id="ARBA00023014"/>
    </source>
</evidence>
<dbReference type="AlphaFoldDB" id="A0A8J6TMX5"/>
<dbReference type="PROSITE" id="PS00198">
    <property type="entry name" value="4FE4S_FER_1"/>
    <property type="match status" value="1"/>
</dbReference>
<dbReference type="InterPro" id="IPR051460">
    <property type="entry name" value="HdrC_iron-sulfur_subunit"/>
</dbReference>
<dbReference type="PROSITE" id="PS51379">
    <property type="entry name" value="4FE4S_FER_2"/>
    <property type="match status" value="1"/>
</dbReference>